<accession>A0A7J8BSI4</accession>
<protein>
    <submittedName>
        <fullName evidence="1">Uncharacterized protein</fullName>
    </submittedName>
</protein>
<dbReference type="EMBL" id="JACASE010000016">
    <property type="protein sequence ID" value="KAF6401416.1"/>
    <property type="molecule type" value="Genomic_DNA"/>
</dbReference>
<reference evidence="1 2" key="1">
    <citation type="journal article" date="2020" name="Nature">
        <title>Six reference-quality genomes reveal evolution of bat adaptations.</title>
        <authorList>
            <person name="Jebb D."/>
            <person name="Huang Z."/>
            <person name="Pippel M."/>
            <person name="Hughes G.M."/>
            <person name="Lavrichenko K."/>
            <person name="Devanna P."/>
            <person name="Winkler S."/>
            <person name="Jermiin L.S."/>
            <person name="Skirmuntt E.C."/>
            <person name="Katzourakis A."/>
            <person name="Burkitt-Gray L."/>
            <person name="Ray D.A."/>
            <person name="Sullivan K.A.M."/>
            <person name="Roscito J.G."/>
            <person name="Kirilenko B.M."/>
            <person name="Davalos L.M."/>
            <person name="Corthals A.P."/>
            <person name="Power M.L."/>
            <person name="Jones G."/>
            <person name="Ransome R.D."/>
            <person name="Dechmann D.K.N."/>
            <person name="Locatelli A.G."/>
            <person name="Puechmaille S.J."/>
            <person name="Fedrigo O."/>
            <person name="Jarvis E.D."/>
            <person name="Hiller M."/>
            <person name="Vernes S.C."/>
            <person name="Myers E.W."/>
            <person name="Teeling E.C."/>
        </authorList>
    </citation>
    <scope>NUCLEOTIDE SEQUENCE [LARGE SCALE GENOMIC DNA]</scope>
    <source>
        <strain evidence="1">MRouAeg1</strain>
        <tissue evidence="1">Muscle</tissue>
    </source>
</reference>
<comment type="caution">
    <text evidence="1">The sequence shown here is derived from an EMBL/GenBank/DDBJ whole genome shotgun (WGS) entry which is preliminary data.</text>
</comment>
<keyword evidence="2" id="KW-1185">Reference proteome</keyword>
<name>A0A7J8BSI4_ROUAE</name>
<sequence length="127" mass="14390">MLPSSKPLRGIHKDSAPALFTQPLNSRRTCSSCPLLLLFIMTSWKTQWPFSILHAINDCIPLFLTSNQLSISSILVTKYYLILSFPLCCHQHFLVRLAIISHTVFYAVEDSLNFPLCYTAASVYLHS</sequence>
<organism evidence="1 2">
    <name type="scientific">Rousettus aegyptiacus</name>
    <name type="common">Egyptian fruit bat</name>
    <name type="synonym">Pteropus aegyptiacus</name>
    <dbReference type="NCBI Taxonomy" id="9407"/>
    <lineage>
        <taxon>Eukaryota</taxon>
        <taxon>Metazoa</taxon>
        <taxon>Chordata</taxon>
        <taxon>Craniata</taxon>
        <taxon>Vertebrata</taxon>
        <taxon>Euteleostomi</taxon>
        <taxon>Mammalia</taxon>
        <taxon>Eutheria</taxon>
        <taxon>Laurasiatheria</taxon>
        <taxon>Chiroptera</taxon>
        <taxon>Yinpterochiroptera</taxon>
        <taxon>Pteropodoidea</taxon>
        <taxon>Pteropodidae</taxon>
        <taxon>Rousettinae</taxon>
        <taxon>Rousettus</taxon>
    </lineage>
</organism>
<dbReference type="AlphaFoldDB" id="A0A7J8BSI4"/>
<proteinExistence type="predicted"/>
<evidence type="ECO:0000313" key="2">
    <source>
        <dbReference type="Proteomes" id="UP000593571"/>
    </source>
</evidence>
<gene>
    <name evidence="1" type="ORF">HJG63_009523</name>
</gene>
<dbReference type="Proteomes" id="UP000593571">
    <property type="component" value="Unassembled WGS sequence"/>
</dbReference>
<evidence type="ECO:0000313" key="1">
    <source>
        <dbReference type="EMBL" id="KAF6401416.1"/>
    </source>
</evidence>